<dbReference type="InterPro" id="IPR021109">
    <property type="entry name" value="Peptidase_aspartic_dom_sf"/>
</dbReference>
<evidence type="ECO:0000256" key="2">
    <source>
        <dbReference type="ARBA" id="ARBA00022670"/>
    </source>
</evidence>
<dbReference type="Gene3D" id="2.40.70.10">
    <property type="entry name" value="Acid Proteases"/>
    <property type="match status" value="2"/>
</dbReference>
<evidence type="ECO:0000313" key="8">
    <source>
        <dbReference type="Proteomes" id="UP001642484"/>
    </source>
</evidence>
<feature type="signal peptide" evidence="5">
    <location>
        <begin position="1"/>
        <end position="18"/>
    </location>
</feature>
<keyword evidence="2" id="KW-0645">Protease</keyword>
<dbReference type="SUPFAM" id="SSF50630">
    <property type="entry name" value="Acid proteases"/>
    <property type="match status" value="1"/>
</dbReference>
<evidence type="ECO:0000313" key="7">
    <source>
        <dbReference type="EMBL" id="CAK9079067.1"/>
    </source>
</evidence>
<dbReference type="EMBL" id="CAXAMN010023618">
    <property type="protein sequence ID" value="CAK9079067.1"/>
    <property type="molecule type" value="Genomic_DNA"/>
</dbReference>
<name>A0ABP0PUQ6_9DINO</name>
<reference evidence="7 8" key="1">
    <citation type="submission" date="2024-02" db="EMBL/GenBank/DDBJ databases">
        <authorList>
            <person name="Chen Y."/>
            <person name="Shah S."/>
            <person name="Dougan E. K."/>
            <person name="Thang M."/>
            <person name="Chan C."/>
        </authorList>
    </citation>
    <scope>NUCLEOTIDE SEQUENCE [LARGE SCALE GENOMIC DNA]</scope>
</reference>
<keyword evidence="8" id="KW-1185">Reference proteome</keyword>
<evidence type="ECO:0000256" key="1">
    <source>
        <dbReference type="ARBA" id="ARBA00007447"/>
    </source>
</evidence>
<comment type="caution">
    <text evidence="7">The sequence shown here is derived from an EMBL/GenBank/DDBJ whole genome shotgun (WGS) entry which is preliminary data.</text>
</comment>
<gene>
    <name evidence="7" type="ORF">CCMP2556_LOCUS38962</name>
</gene>
<feature type="domain" description="Peptidase A1" evidence="6">
    <location>
        <begin position="50"/>
        <end position="368"/>
    </location>
</feature>
<evidence type="ECO:0000256" key="5">
    <source>
        <dbReference type="SAM" id="SignalP"/>
    </source>
</evidence>
<evidence type="ECO:0000259" key="6">
    <source>
        <dbReference type="PROSITE" id="PS51767"/>
    </source>
</evidence>
<dbReference type="Pfam" id="PF00026">
    <property type="entry name" value="Asp"/>
    <property type="match status" value="1"/>
</dbReference>
<dbReference type="PRINTS" id="PR00792">
    <property type="entry name" value="PEPSIN"/>
</dbReference>
<sequence>MRTIGCSFVLLVISLAEGAPVVGLSRRPGASRRLAEEARLYGDLTRLMAFHADILVGTPGQIQSVIVDTGSGRTAFPCTGCGNGCGEHMDPPFNPQSSSTFRWVQCGEKGCNSCSGSKCSYNVRYVEGSSINGEFFEDVLQLGVAQRANQRGPVWMGCHSQETMQFRTQAPAGIMGLNEGGWDVVKALADGPLEKEIFALCLAENGGSMTLGGTNSTWMPTTVPFQWTPYKTNYVLDLNGINFGGLELFSGFVGSFQLDSGTTWSYFPRAQSMKLEEAIREAAKERQVTWVSISCLEATEEEMDRFPNATFRFGNANYTWPAKGYMFLKSTNTWCFSFFTAPPFLLGASFMMNNAIIFDREEKKIGFAPSSCPRFVSRNDLAPGIEELNGPSRNAATSYSEISFAWPQRFLSRWLPWTLMVPWAIAAIDRCDRAM</sequence>
<proteinExistence type="inferred from homology"/>
<dbReference type="InterPro" id="IPR001461">
    <property type="entry name" value="Aspartic_peptidase_A1"/>
</dbReference>
<dbReference type="PANTHER" id="PTHR13683">
    <property type="entry name" value="ASPARTYL PROTEASES"/>
    <property type="match status" value="1"/>
</dbReference>
<dbReference type="PANTHER" id="PTHR13683:SF375">
    <property type="entry name" value="PEPTIDASE A1 DOMAIN-CONTAINING PROTEIN"/>
    <property type="match status" value="1"/>
</dbReference>
<keyword evidence="3 5" id="KW-0732">Signal</keyword>
<dbReference type="PROSITE" id="PS51767">
    <property type="entry name" value="PEPTIDASE_A1"/>
    <property type="match status" value="1"/>
</dbReference>
<dbReference type="Proteomes" id="UP001642484">
    <property type="component" value="Unassembled WGS sequence"/>
</dbReference>
<evidence type="ECO:0000256" key="3">
    <source>
        <dbReference type="ARBA" id="ARBA00022729"/>
    </source>
</evidence>
<dbReference type="InterPro" id="IPR033121">
    <property type="entry name" value="PEPTIDASE_A1"/>
</dbReference>
<protein>
    <recommendedName>
        <fullName evidence="6">Peptidase A1 domain-containing protein</fullName>
    </recommendedName>
</protein>
<evidence type="ECO:0000256" key="4">
    <source>
        <dbReference type="ARBA" id="ARBA00022801"/>
    </source>
</evidence>
<keyword evidence="4" id="KW-0378">Hydrolase</keyword>
<organism evidence="7 8">
    <name type="scientific">Durusdinium trenchii</name>
    <dbReference type="NCBI Taxonomy" id="1381693"/>
    <lineage>
        <taxon>Eukaryota</taxon>
        <taxon>Sar</taxon>
        <taxon>Alveolata</taxon>
        <taxon>Dinophyceae</taxon>
        <taxon>Suessiales</taxon>
        <taxon>Symbiodiniaceae</taxon>
        <taxon>Durusdinium</taxon>
    </lineage>
</organism>
<comment type="similarity">
    <text evidence="1">Belongs to the peptidase A1 family.</text>
</comment>
<feature type="chain" id="PRO_5046334913" description="Peptidase A1 domain-containing protein" evidence="5">
    <location>
        <begin position="19"/>
        <end position="435"/>
    </location>
</feature>
<accession>A0ABP0PUQ6</accession>